<feature type="compositionally biased region" description="Low complexity" evidence="1">
    <location>
        <begin position="9"/>
        <end position="22"/>
    </location>
</feature>
<proteinExistence type="predicted"/>
<organism evidence="2 3">
    <name type="scientific">Reticulomyxa filosa</name>
    <dbReference type="NCBI Taxonomy" id="46433"/>
    <lineage>
        <taxon>Eukaryota</taxon>
        <taxon>Sar</taxon>
        <taxon>Rhizaria</taxon>
        <taxon>Retaria</taxon>
        <taxon>Foraminifera</taxon>
        <taxon>Monothalamids</taxon>
        <taxon>Reticulomyxidae</taxon>
        <taxon>Reticulomyxa</taxon>
    </lineage>
</organism>
<feature type="non-terminal residue" evidence="2">
    <location>
        <position position="169"/>
    </location>
</feature>
<protein>
    <submittedName>
        <fullName evidence="2">Uncharacterized protein</fullName>
    </submittedName>
</protein>
<feature type="non-terminal residue" evidence="2">
    <location>
        <position position="1"/>
    </location>
</feature>
<feature type="region of interest" description="Disordered" evidence="1">
    <location>
        <begin position="1"/>
        <end position="25"/>
    </location>
</feature>
<evidence type="ECO:0000313" key="3">
    <source>
        <dbReference type="Proteomes" id="UP000023152"/>
    </source>
</evidence>
<keyword evidence="3" id="KW-1185">Reference proteome</keyword>
<accession>X6N8G8</accession>
<dbReference type="AlphaFoldDB" id="X6N8G8"/>
<dbReference type="EMBL" id="ASPP01011462">
    <property type="protein sequence ID" value="ETO21602.1"/>
    <property type="molecule type" value="Genomic_DNA"/>
</dbReference>
<name>X6N8G8_RETFI</name>
<gene>
    <name evidence="2" type="ORF">RFI_15601</name>
</gene>
<sequence>IFNFPKEQNGTNKNNNDNNNNNKKGDNYFSGKSDYVYVDSNDSLHVTITYDPNTSIPYCTQFKNFDSLGHGLFFFFLHVVVEYEYYSFRHCRLLIIIERSSIDNDPLPKLLLSLSVFDGTGDALNGNSAMDMTTTNWGYNNINMSSGYDVTSNSYYYTQELYTLPKLSD</sequence>
<reference evidence="2 3" key="1">
    <citation type="journal article" date="2013" name="Curr. Biol.">
        <title>The Genome of the Foraminiferan Reticulomyxa filosa.</title>
        <authorList>
            <person name="Glockner G."/>
            <person name="Hulsmann N."/>
            <person name="Schleicher M."/>
            <person name="Noegel A.A."/>
            <person name="Eichinger L."/>
            <person name="Gallinger C."/>
            <person name="Pawlowski J."/>
            <person name="Sierra R."/>
            <person name="Euteneuer U."/>
            <person name="Pillet L."/>
            <person name="Moustafa A."/>
            <person name="Platzer M."/>
            <person name="Groth M."/>
            <person name="Szafranski K."/>
            <person name="Schliwa M."/>
        </authorList>
    </citation>
    <scope>NUCLEOTIDE SEQUENCE [LARGE SCALE GENOMIC DNA]</scope>
</reference>
<dbReference type="Proteomes" id="UP000023152">
    <property type="component" value="Unassembled WGS sequence"/>
</dbReference>
<comment type="caution">
    <text evidence="2">The sequence shown here is derived from an EMBL/GenBank/DDBJ whole genome shotgun (WGS) entry which is preliminary data.</text>
</comment>
<evidence type="ECO:0000313" key="2">
    <source>
        <dbReference type="EMBL" id="ETO21602.1"/>
    </source>
</evidence>
<evidence type="ECO:0000256" key="1">
    <source>
        <dbReference type="SAM" id="MobiDB-lite"/>
    </source>
</evidence>